<name>A0A8C3AEX0_CYCLU</name>
<organism evidence="6 7">
    <name type="scientific">Cyclopterus lumpus</name>
    <name type="common">Lumpsucker</name>
    <dbReference type="NCBI Taxonomy" id="8103"/>
    <lineage>
        <taxon>Eukaryota</taxon>
        <taxon>Metazoa</taxon>
        <taxon>Chordata</taxon>
        <taxon>Craniata</taxon>
        <taxon>Vertebrata</taxon>
        <taxon>Euteleostomi</taxon>
        <taxon>Actinopterygii</taxon>
        <taxon>Neopterygii</taxon>
        <taxon>Teleostei</taxon>
        <taxon>Neoteleostei</taxon>
        <taxon>Acanthomorphata</taxon>
        <taxon>Eupercaria</taxon>
        <taxon>Perciformes</taxon>
        <taxon>Cottioidei</taxon>
        <taxon>Cottales</taxon>
        <taxon>Cyclopteridae</taxon>
        <taxon>Cyclopterus</taxon>
    </lineage>
</organism>
<feature type="domain" description="Protein HGH1 C-terminal" evidence="5">
    <location>
        <begin position="274"/>
        <end position="327"/>
    </location>
</feature>
<evidence type="ECO:0000259" key="4">
    <source>
        <dbReference type="Pfam" id="PF04063"/>
    </source>
</evidence>
<dbReference type="GeneTree" id="ENSGT00390000016546"/>
<dbReference type="InterPro" id="IPR016024">
    <property type="entry name" value="ARM-type_fold"/>
</dbReference>
<dbReference type="PANTHER" id="PTHR13387">
    <property type="entry name" value="PROTEIN HGH1 HOMOLOG"/>
    <property type="match status" value="1"/>
</dbReference>
<reference evidence="6" key="1">
    <citation type="submission" date="2025-08" db="UniProtKB">
        <authorList>
            <consortium name="Ensembl"/>
        </authorList>
    </citation>
    <scope>IDENTIFICATION</scope>
</reference>
<dbReference type="KEGG" id="clum:117731383"/>
<dbReference type="Proteomes" id="UP000694565">
    <property type="component" value="Unplaced"/>
</dbReference>
<feature type="compositionally biased region" description="Basic and acidic residues" evidence="3">
    <location>
        <begin position="379"/>
        <end position="388"/>
    </location>
</feature>
<sequence length="394" mass="44935">MLSDSEAEELLSFLSPDTRPDVKGHTTGYILGLSGHRDGCRFLRSKPDLLVALFALTSDPSIAIVKDCYHIFINLSADETLHQVLVADVNVLPVLLKRLLDPEYLFSDQICTILSNLTRLIKTCKTVFKVLQEEVGLAQVVDIFCTEGYNKKAKLHYLSPLLSNLTQLPEARSYMMDKDRCVIQRLFPFTQYQASVVRRGGVIGTLRNCCFDHAHHEWLLSDAVDVLPFLLLPLAGPEELTEEENEGLPVDLQYLPEDKKREDDPDIRKMLLETLLLLTATRAGRDTLTDKKVYPIMREFHRWEKDVQVTAACEKLVQVLIGDEPEQGMENLMEVDIPEDVEGKLKEADAKEQQELEKIIQEEEEEEEEERRKKKKKKSDAEEADKGQESGLIR</sequence>
<proteinExistence type="inferred from homology"/>
<dbReference type="OrthoDB" id="338814at2759"/>
<feature type="domain" description="Protein HGH1 N-terminal" evidence="4">
    <location>
        <begin position="99"/>
        <end position="269"/>
    </location>
</feature>
<reference evidence="6" key="2">
    <citation type="submission" date="2025-09" db="UniProtKB">
        <authorList>
            <consortium name="Ensembl"/>
        </authorList>
    </citation>
    <scope>IDENTIFICATION</scope>
</reference>
<dbReference type="RefSeq" id="XP_034389598.1">
    <property type="nucleotide sequence ID" value="XM_034533707.1"/>
</dbReference>
<dbReference type="Ensembl" id="ENSCLMT00005042460.1">
    <property type="protein sequence ID" value="ENSCLMP00005040949.1"/>
    <property type="gene ID" value="ENSCLMG00005019243.1"/>
</dbReference>
<dbReference type="InterPro" id="IPR011989">
    <property type="entry name" value="ARM-like"/>
</dbReference>
<evidence type="ECO:0000313" key="7">
    <source>
        <dbReference type="Proteomes" id="UP000694565"/>
    </source>
</evidence>
<feature type="compositionally biased region" description="Basic and acidic residues" evidence="3">
    <location>
        <begin position="341"/>
        <end position="361"/>
    </location>
</feature>
<keyword evidence="7" id="KW-1185">Reference proteome</keyword>
<evidence type="ECO:0000313" key="6">
    <source>
        <dbReference type="Ensembl" id="ENSCLMP00005040949.1"/>
    </source>
</evidence>
<dbReference type="AlphaFoldDB" id="A0A8C3AEX0"/>
<gene>
    <name evidence="6" type="primary">hgh1</name>
</gene>
<dbReference type="CTD" id="51236"/>
<dbReference type="InterPro" id="IPR007205">
    <property type="entry name" value="Protein_HGH1_N"/>
</dbReference>
<evidence type="ECO:0000256" key="2">
    <source>
        <dbReference type="ARBA" id="ARBA00014076"/>
    </source>
</evidence>
<protein>
    <recommendedName>
        <fullName evidence="2">Protein HGH1 homolog</fullName>
    </recommendedName>
</protein>
<dbReference type="Gene3D" id="1.25.10.10">
    <property type="entry name" value="Leucine-rich Repeat Variant"/>
    <property type="match status" value="1"/>
</dbReference>
<comment type="similarity">
    <text evidence="1">Belongs to the HGH1 family.</text>
</comment>
<feature type="region of interest" description="Disordered" evidence="3">
    <location>
        <begin position="340"/>
        <end position="394"/>
    </location>
</feature>
<dbReference type="Pfam" id="PF04064">
    <property type="entry name" value="DUF384"/>
    <property type="match status" value="1"/>
</dbReference>
<dbReference type="SUPFAM" id="SSF48371">
    <property type="entry name" value="ARM repeat"/>
    <property type="match status" value="1"/>
</dbReference>
<dbReference type="RefSeq" id="XP_034389597.1">
    <property type="nucleotide sequence ID" value="XM_034533706.1"/>
</dbReference>
<evidence type="ECO:0000256" key="3">
    <source>
        <dbReference type="SAM" id="MobiDB-lite"/>
    </source>
</evidence>
<dbReference type="InterPro" id="IPR007206">
    <property type="entry name" value="Protein_HGH1_C"/>
</dbReference>
<dbReference type="Pfam" id="PF04063">
    <property type="entry name" value="DUF383"/>
    <property type="match status" value="1"/>
</dbReference>
<accession>A0A8C3AEX0</accession>
<evidence type="ECO:0000256" key="1">
    <source>
        <dbReference type="ARBA" id="ARBA00006712"/>
    </source>
</evidence>
<evidence type="ECO:0000259" key="5">
    <source>
        <dbReference type="Pfam" id="PF04064"/>
    </source>
</evidence>
<dbReference type="InterPro" id="IPR039717">
    <property type="entry name" value="Hgh1"/>
</dbReference>
<dbReference type="GeneID" id="117731383"/>
<dbReference type="PANTHER" id="PTHR13387:SF9">
    <property type="entry name" value="PROTEIN HGH1 HOMOLOG"/>
    <property type="match status" value="1"/>
</dbReference>